<sequence length="1039" mass="113986">MNIPSLAIKNHQFTLVVILLLVALGTASLLNMPRSEDPQFDFPMTLTSVVYPGTNPIDMEKLVVDPIEDAINELEDIHVIRTDIEDGVAIIQTEFIYGSDPDEKYDDVVAAITTIRDELPANIRRLKTDKVSPADINILQLAVSSPSATYGDLKLTAERLENRLERVSGVKRVEVKAYPEQQVQVKADLIRLAALDVSLPELEQSLRASAANIPGGHVNIGQRRFTVQTSGDFSSIEEIRRTIVRSSGDHVVYVQDIADVSFGDDLPSYLARHQGVRSVFVTVIQRKGSNIFNVTKALNEEVERFKPSLHESISIETVVDQSGSVDKRVGEFFNNLLQGLILVGIATILVLGFRASLVVVLAIPMSILIGLGWLDVSGFGIQQMSIAGLVIALGLLVDNAIVVTENVGRFMREGHDRLTSAIKGSSQVAWAVVSGTLTTILAFFPILLLPSHSGTFIRSMPVTVVITLIASLVIAVMLTPLMASRFLKQGQCAKKATHQGCEFGEDTPDQSAPWALKQIHRFAHGPYHRMLSFSLKRPWVIMIISVAVLVSTLSLFKSVGVSLFPKAEKPQILVNIETAEGSSFDKTYALAVDVEKIIAKHPQVTSVTTNIGKGNPRVYYNITPKREVPNYAQIYVQLDDTGVYQDVETFISVLRNEFKALPAARVTVQEFMQGPPYVAPIAVRVMGDDLEALRTVAIDIENLVKQTPGTVNVDNPVARHKVDIRININRDKAARLQIPIQSIDQAIRTALVGQTIGSYRDEQGEDYDIVIRSAGSERPHFDALRDVNLKSPTGGMIMLGHLVEIEMKSIIPRFQHHNLERMARVTADVDTGFQTEPVTNEIIAKLDQYDWPDGVHYIIGGEQENRKESFGGMLQALIIALLGIFAVLVLQFRSFIQPLIIFAAIPFAITGAILGLWVTGYTFSFTAFVGLTSLVGIVVNNSIILVDYANQIRGATKIKVESKQDIANAIIESGKTRLLPILLTTMTTIGGLLPLTLSGSSMWSPMGWAIIGGLVVSTVLTLLVVPVLYQWLSKPQTQP</sequence>
<feature type="transmembrane region" description="Helical" evidence="1">
    <location>
        <begin position="899"/>
        <end position="919"/>
    </location>
</feature>
<keyword evidence="1" id="KW-0472">Membrane</keyword>
<feature type="transmembrane region" description="Helical" evidence="1">
    <location>
        <begin position="978"/>
        <end position="997"/>
    </location>
</feature>
<dbReference type="PANTHER" id="PTHR32063">
    <property type="match status" value="1"/>
</dbReference>
<proteinExistence type="predicted"/>
<dbReference type="RefSeq" id="WP_251809889.1">
    <property type="nucleotide sequence ID" value="NZ_CP101527.1"/>
</dbReference>
<dbReference type="Proteomes" id="UP001164472">
    <property type="component" value="Chromosome"/>
</dbReference>
<dbReference type="GO" id="GO:0005886">
    <property type="term" value="C:plasma membrane"/>
    <property type="evidence" value="ECO:0007669"/>
    <property type="project" value="TreeGrafter"/>
</dbReference>
<dbReference type="EMBL" id="CP101527">
    <property type="protein sequence ID" value="UZW73748.1"/>
    <property type="molecule type" value="Genomic_DNA"/>
</dbReference>
<keyword evidence="1" id="KW-1133">Transmembrane helix</keyword>
<dbReference type="InterPro" id="IPR001036">
    <property type="entry name" value="Acrflvin-R"/>
</dbReference>
<dbReference type="Gene3D" id="3.30.70.1320">
    <property type="entry name" value="Multidrug efflux transporter AcrB pore domain like"/>
    <property type="match status" value="1"/>
</dbReference>
<organism evidence="2 3">
    <name type="scientific">Alkalimarinus sediminis</name>
    <dbReference type="NCBI Taxonomy" id="1632866"/>
    <lineage>
        <taxon>Bacteria</taxon>
        <taxon>Pseudomonadati</taxon>
        <taxon>Pseudomonadota</taxon>
        <taxon>Gammaproteobacteria</taxon>
        <taxon>Alteromonadales</taxon>
        <taxon>Alteromonadaceae</taxon>
        <taxon>Alkalimarinus</taxon>
    </lineage>
</organism>
<feature type="transmembrane region" description="Helical" evidence="1">
    <location>
        <begin position="539"/>
        <end position="556"/>
    </location>
</feature>
<feature type="transmembrane region" description="Helical" evidence="1">
    <location>
        <begin position="460"/>
        <end position="481"/>
    </location>
</feature>
<reference evidence="2" key="1">
    <citation type="submission" date="2022-07" db="EMBL/GenBank/DDBJ databases">
        <title>Alkalimarinus sp. nov., isolated from gut of a Alitta virens.</title>
        <authorList>
            <person name="Yang A.I."/>
            <person name="Shin N.-R."/>
        </authorList>
    </citation>
    <scope>NUCLEOTIDE SEQUENCE</scope>
    <source>
        <strain evidence="2">FA028</strain>
    </source>
</reference>
<feature type="transmembrane region" description="Helical" evidence="1">
    <location>
        <begin position="428"/>
        <end position="448"/>
    </location>
</feature>
<dbReference type="Gene3D" id="3.30.2090.10">
    <property type="entry name" value="Multidrug efflux transporter AcrB TolC docking domain, DN and DC subdomains"/>
    <property type="match status" value="2"/>
</dbReference>
<name>A0A9E8KMT5_9ALTE</name>
<keyword evidence="3" id="KW-1185">Reference proteome</keyword>
<feature type="transmembrane region" description="Helical" evidence="1">
    <location>
        <begin position="386"/>
        <end position="407"/>
    </location>
</feature>
<dbReference type="Pfam" id="PF00873">
    <property type="entry name" value="ACR_tran"/>
    <property type="match status" value="1"/>
</dbReference>
<dbReference type="Gene3D" id="1.20.1640.10">
    <property type="entry name" value="Multidrug efflux transporter AcrB transmembrane domain"/>
    <property type="match status" value="2"/>
</dbReference>
<dbReference type="InterPro" id="IPR027463">
    <property type="entry name" value="AcrB_DN_DC_subdom"/>
</dbReference>
<protein>
    <submittedName>
        <fullName evidence="2">Efflux RND transporter permease subunit</fullName>
    </submittedName>
</protein>
<evidence type="ECO:0000313" key="3">
    <source>
        <dbReference type="Proteomes" id="UP001164472"/>
    </source>
</evidence>
<evidence type="ECO:0000313" key="2">
    <source>
        <dbReference type="EMBL" id="UZW73748.1"/>
    </source>
</evidence>
<dbReference type="SUPFAM" id="SSF82693">
    <property type="entry name" value="Multidrug efflux transporter AcrB pore domain, PN1, PN2, PC1 and PC2 subdomains"/>
    <property type="match status" value="3"/>
</dbReference>
<dbReference type="SUPFAM" id="SSF82866">
    <property type="entry name" value="Multidrug efflux transporter AcrB transmembrane domain"/>
    <property type="match status" value="2"/>
</dbReference>
<evidence type="ECO:0000256" key="1">
    <source>
        <dbReference type="SAM" id="Phobius"/>
    </source>
</evidence>
<dbReference type="KEGG" id="asem:NNL22_11940"/>
<feature type="transmembrane region" description="Helical" evidence="1">
    <location>
        <begin position="357"/>
        <end position="374"/>
    </location>
</feature>
<feature type="transmembrane region" description="Helical" evidence="1">
    <location>
        <begin position="925"/>
        <end position="949"/>
    </location>
</feature>
<gene>
    <name evidence="2" type="ORF">NNL22_11940</name>
</gene>
<dbReference type="GO" id="GO:0042910">
    <property type="term" value="F:xenobiotic transmembrane transporter activity"/>
    <property type="evidence" value="ECO:0007669"/>
    <property type="project" value="TreeGrafter"/>
</dbReference>
<feature type="transmembrane region" description="Helical" evidence="1">
    <location>
        <begin position="1009"/>
        <end position="1032"/>
    </location>
</feature>
<keyword evidence="1" id="KW-0812">Transmembrane</keyword>
<accession>A0A9E8KMT5</accession>
<feature type="transmembrane region" description="Helical" evidence="1">
    <location>
        <begin position="332"/>
        <end position="350"/>
    </location>
</feature>
<dbReference type="PRINTS" id="PR00702">
    <property type="entry name" value="ACRIFLAVINRP"/>
</dbReference>
<dbReference type="AlphaFoldDB" id="A0A9E8KMT5"/>
<dbReference type="Gene3D" id="3.30.70.1430">
    <property type="entry name" value="Multidrug efflux transporter AcrB pore domain"/>
    <property type="match status" value="2"/>
</dbReference>
<dbReference type="SUPFAM" id="SSF82714">
    <property type="entry name" value="Multidrug efflux transporter AcrB TolC docking domain, DN and DC subdomains"/>
    <property type="match status" value="2"/>
</dbReference>
<dbReference type="PANTHER" id="PTHR32063:SF18">
    <property type="entry name" value="CATION EFFLUX SYSTEM PROTEIN"/>
    <property type="match status" value="1"/>
</dbReference>
<feature type="transmembrane region" description="Helical" evidence="1">
    <location>
        <begin position="873"/>
        <end position="892"/>
    </location>
</feature>
<dbReference type="Gene3D" id="3.30.70.1440">
    <property type="entry name" value="Multidrug efflux transporter AcrB pore domain"/>
    <property type="match status" value="1"/>
</dbReference>